<dbReference type="EMBL" id="CP157485">
    <property type="protein sequence ID" value="XBO48289.1"/>
    <property type="molecule type" value="Genomic_DNA"/>
</dbReference>
<dbReference type="InterPro" id="IPR014710">
    <property type="entry name" value="RmlC-like_jellyroll"/>
</dbReference>
<name>A0AAU7K7Q0_9SPHI</name>
<evidence type="ECO:0008006" key="2">
    <source>
        <dbReference type="Google" id="ProtNLM"/>
    </source>
</evidence>
<dbReference type="InterPro" id="IPR011051">
    <property type="entry name" value="RmlC_Cupin_sf"/>
</dbReference>
<evidence type="ECO:0000313" key="1">
    <source>
        <dbReference type="EMBL" id="XBO48289.1"/>
    </source>
</evidence>
<accession>A0AAU7K7Q0</accession>
<sequence length="141" mass="16019">MIESVTTVEGLLLALIIRSNFHKEGIVFFTPQDYSQQLGYMNRPKGYVISPHVHKLVERKVTLTQEVLYVKSGKVRVDFYNDNQVYLESRTVETGDVILLAAGGHGFEMLTSSELIEIKQGPYCGEEDKVRFDHIPDNIKS</sequence>
<dbReference type="RefSeq" id="WP_406825675.1">
    <property type="nucleotide sequence ID" value="NZ_CP157485.1"/>
</dbReference>
<organism evidence="1">
    <name type="scientific">Pedobacter sp. KACC 23697</name>
    <dbReference type="NCBI Taxonomy" id="3149230"/>
    <lineage>
        <taxon>Bacteria</taxon>
        <taxon>Pseudomonadati</taxon>
        <taxon>Bacteroidota</taxon>
        <taxon>Sphingobacteriia</taxon>
        <taxon>Sphingobacteriales</taxon>
        <taxon>Sphingobacteriaceae</taxon>
        <taxon>Pedobacter</taxon>
    </lineage>
</organism>
<gene>
    <name evidence="1" type="ORF">ABEG20_01580</name>
</gene>
<dbReference type="SUPFAM" id="SSF51182">
    <property type="entry name" value="RmlC-like cupins"/>
    <property type="match status" value="1"/>
</dbReference>
<reference evidence="1" key="1">
    <citation type="submission" date="2024-05" db="EMBL/GenBank/DDBJ databases">
        <authorList>
            <person name="Kim S."/>
            <person name="Heo J."/>
            <person name="Choi H."/>
            <person name="Choi Y."/>
            <person name="Kwon S.-W."/>
            <person name="Kim Y."/>
        </authorList>
    </citation>
    <scope>NUCLEOTIDE SEQUENCE</scope>
    <source>
        <strain evidence="1">KACC 23697</strain>
    </source>
</reference>
<dbReference type="AlphaFoldDB" id="A0AAU7K7Q0"/>
<proteinExistence type="predicted"/>
<dbReference type="Gene3D" id="2.60.120.10">
    <property type="entry name" value="Jelly Rolls"/>
    <property type="match status" value="1"/>
</dbReference>
<protein>
    <recommendedName>
        <fullName evidence="2">Cupin domain-containing protein</fullName>
    </recommendedName>
</protein>